<evidence type="ECO:0000313" key="2">
    <source>
        <dbReference type="EMBL" id="GHG34321.1"/>
    </source>
</evidence>
<dbReference type="Proteomes" id="UP000619355">
    <property type="component" value="Unassembled WGS sequence"/>
</dbReference>
<feature type="region of interest" description="Disordered" evidence="1">
    <location>
        <begin position="415"/>
        <end position="461"/>
    </location>
</feature>
<name>A0A919BZL1_9ACTN</name>
<gene>
    <name evidence="2" type="ORF">GCM10018980_03730</name>
</gene>
<feature type="region of interest" description="Disordered" evidence="1">
    <location>
        <begin position="73"/>
        <end position="102"/>
    </location>
</feature>
<protein>
    <submittedName>
        <fullName evidence="2">Uncharacterized protein</fullName>
    </submittedName>
</protein>
<comment type="caution">
    <text evidence="2">The sequence shown here is derived from an EMBL/GenBank/DDBJ whole genome shotgun (WGS) entry which is preliminary data.</text>
</comment>
<accession>A0A919BZL1</accession>
<evidence type="ECO:0000313" key="3">
    <source>
        <dbReference type="Proteomes" id="UP000619355"/>
    </source>
</evidence>
<dbReference type="EMBL" id="BNBF01000001">
    <property type="protein sequence ID" value="GHG34321.1"/>
    <property type="molecule type" value="Genomic_DNA"/>
</dbReference>
<evidence type="ECO:0000256" key="1">
    <source>
        <dbReference type="SAM" id="MobiDB-lite"/>
    </source>
</evidence>
<dbReference type="AlphaFoldDB" id="A0A919BZL1"/>
<reference evidence="3" key="1">
    <citation type="journal article" date="2019" name="Int. J. Syst. Evol. Microbiol.">
        <title>The Global Catalogue of Microorganisms (GCM) 10K type strain sequencing project: providing services to taxonomists for standard genome sequencing and annotation.</title>
        <authorList>
            <consortium name="The Broad Institute Genomics Platform"/>
            <consortium name="The Broad Institute Genome Sequencing Center for Infectious Disease"/>
            <person name="Wu L."/>
            <person name="Ma J."/>
        </authorList>
    </citation>
    <scope>NUCLEOTIDE SEQUENCE [LARGE SCALE GENOMIC DNA]</scope>
    <source>
        <strain evidence="3">JCM 4253</strain>
    </source>
</reference>
<keyword evidence="3" id="KW-1185">Reference proteome</keyword>
<sequence>MSGKKRILVDETEWYRAQRAAQNLKQVRRDVPRLLDEVRRRTEADQARTRAVLEERARRTEQALSGLAAHTRQLERDTGRRLREQSERLHRELRGTADRLERDTRTRLAEQRAALERELAAERDQRRRDIAGLTGRVDELAGNRDRAAAAARDWLADGATMAGLIADTLPHERHAPGRLDRLRLDLDTARRNMDAGHHEAALPLAQRAYLDLSELRVDIEHRELERRLAQGAATDALVLVETLITQNRVRPVTGPDGEPIEGAELDVDHWSEGELDELRAEVTERLSRAGDDATTVAELRELTVEAPQLEQRLGEIVDRAGMRLLASQLRVNLADSVAGTLSRIGAYELADGEYEDADERRAYHAVLEHANGNKIVVQVLPAPEGETGQVLRVLSYDHDTASERELRDRAEAVRHALADDGHPTGALESEPGVPDPGADDLGRFRKPEAAPLHRRPADGAS</sequence>
<dbReference type="RefSeq" id="WP_189977622.1">
    <property type="nucleotide sequence ID" value="NZ_BNBF01000001.1"/>
</dbReference>
<proteinExistence type="predicted"/>
<organism evidence="2 3">
    <name type="scientific">Streptomyces capoamus</name>
    <dbReference type="NCBI Taxonomy" id="68183"/>
    <lineage>
        <taxon>Bacteria</taxon>
        <taxon>Bacillati</taxon>
        <taxon>Actinomycetota</taxon>
        <taxon>Actinomycetes</taxon>
        <taxon>Kitasatosporales</taxon>
        <taxon>Streptomycetaceae</taxon>
        <taxon>Streptomyces</taxon>
    </lineage>
</organism>